<dbReference type="EMBL" id="UINC01215898">
    <property type="protein sequence ID" value="SVE41813.1"/>
    <property type="molecule type" value="Genomic_DNA"/>
</dbReference>
<feature type="compositionally biased region" description="Polar residues" evidence="1">
    <location>
        <begin position="59"/>
        <end position="72"/>
    </location>
</feature>
<evidence type="ECO:0000313" key="2">
    <source>
        <dbReference type="EMBL" id="SVE41813.1"/>
    </source>
</evidence>
<protein>
    <submittedName>
        <fullName evidence="2">Uncharacterized protein</fullName>
    </submittedName>
</protein>
<name>A0A383DBV9_9ZZZZ</name>
<accession>A0A383DBV9</accession>
<gene>
    <name evidence="2" type="ORF">METZ01_LOCUS494667</name>
</gene>
<proteinExistence type="predicted"/>
<organism evidence="2">
    <name type="scientific">marine metagenome</name>
    <dbReference type="NCBI Taxonomy" id="408172"/>
    <lineage>
        <taxon>unclassified sequences</taxon>
        <taxon>metagenomes</taxon>
        <taxon>ecological metagenomes</taxon>
    </lineage>
</organism>
<dbReference type="AlphaFoldDB" id="A0A383DBV9"/>
<reference evidence="2" key="1">
    <citation type="submission" date="2018-05" db="EMBL/GenBank/DDBJ databases">
        <authorList>
            <person name="Lanie J.A."/>
            <person name="Ng W.-L."/>
            <person name="Kazmierczak K.M."/>
            <person name="Andrzejewski T.M."/>
            <person name="Davidsen T.M."/>
            <person name="Wayne K.J."/>
            <person name="Tettelin H."/>
            <person name="Glass J.I."/>
            <person name="Rusch D."/>
            <person name="Podicherti R."/>
            <person name="Tsui H.-C.T."/>
            <person name="Winkler M.E."/>
        </authorList>
    </citation>
    <scope>NUCLEOTIDE SEQUENCE</scope>
</reference>
<evidence type="ECO:0000256" key="1">
    <source>
        <dbReference type="SAM" id="MobiDB-lite"/>
    </source>
</evidence>
<sequence>MANKKKIVTLSGYINCDMDVVVNTVDNEEQYDITRRGEQIIESHLRNIGVKGYAELSTPSQATQQAKRTQAWNKKRAKEDREKCKAKVKKAVAKALASKKGDR</sequence>
<feature type="region of interest" description="Disordered" evidence="1">
    <location>
        <begin position="59"/>
        <end position="84"/>
    </location>
</feature>